<accession>A0A3G2R958</accession>
<dbReference type="SUPFAM" id="SSF52540">
    <property type="entry name" value="P-loop containing nucleoside triphosphate hydrolases"/>
    <property type="match status" value="2"/>
</dbReference>
<keyword evidence="2" id="KW-0720">Serine protease</keyword>
<dbReference type="EMBL" id="CP033169">
    <property type="protein sequence ID" value="AYO31976.1"/>
    <property type="molecule type" value="Genomic_DNA"/>
</dbReference>
<dbReference type="Pfam" id="PF20437">
    <property type="entry name" value="LonC_helical"/>
    <property type="match status" value="1"/>
</dbReference>
<dbReference type="Gene3D" id="3.40.50.300">
    <property type="entry name" value="P-loop containing nucleotide triphosphate hydrolases"/>
    <property type="match status" value="2"/>
</dbReference>
<dbReference type="GO" id="GO:0004252">
    <property type="term" value="F:serine-type endopeptidase activity"/>
    <property type="evidence" value="ECO:0007669"/>
    <property type="project" value="UniProtKB-UniRule"/>
</dbReference>
<feature type="active site" evidence="2">
    <location>
        <position position="702"/>
    </location>
</feature>
<dbReference type="AlphaFoldDB" id="A0A3G2R958"/>
<comment type="similarity">
    <text evidence="2">Belongs to the peptidase S16 family.</text>
</comment>
<dbReference type="GO" id="GO:0006508">
    <property type="term" value="P:proteolysis"/>
    <property type="evidence" value="ECO:0007669"/>
    <property type="project" value="UniProtKB-KW"/>
</dbReference>
<keyword evidence="2" id="KW-0378">Hydrolase</keyword>
<reference evidence="5 6" key="1">
    <citation type="submission" date="2018-10" db="EMBL/GenBank/DDBJ databases">
        <authorList>
            <person name="Zhang X."/>
        </authorList>
    </citation>
    <scope>NUCLEOTIDE SEQUENCE [LARGE SCALE GENOMIC DNA]</scope>
    <source>
        <strain evidence="5 6">SK-G1</strain>
    </source>
</reference>
<proteinExistence type="inferred from homology"/>
<feature type="active site" evidence="2">
    <location>
        <position position="659"/>
    </location>
</feature>
<dbReference type="InterPro" id="IPR046843">
    <property type="entry name" value="LonB_AAA-LID"/>
</dbReference>
<evidence type="ECO:0000256" key="2">
    <source>
        <dbReference type="PROSITE-ProRule" id="PRU01122"/>
    </source>
</evidence>
<dbReference type="PANTHER" id="PTHR10046">
    <property type="entry name" value="ATP DEPENDENT LON PROTEASE FAMILY MEMBER"/>
    <property type="match status" value="1"/>
</dbReference>
<dbReference type="SUPFAM" id="SSF54211">
    <property type="entry name" value="Ribosomal protein S5 domain 2-like"/>
    <property type="match status" value="1"/>
</dbReference>
<dbReference type="PROSITE" id="PS51786">
    <property type="entry name" value="LON_PROTEOLYTIC"/>
    <property type="match status" value="1"/>
</dbReference>
<keyword evidence="5" id="KW-0547">Nucleotide-binding</keyword>
<dbReference type="Proteomes" id="UP000280960">
    <property type="component" value="Chromosome"/>
</dbReference>
<sequence length="792" mass="89133">MLKKLSPLELRETCDPVMFSFRSTEDLEPLSDIIGQERAVKAMEFGLKIDHKGYNIFMTGLTGTGKTSYARAVVKKAAVGKPIPDDILYVYNFTRPEKPIAINLPAGKGSEFSKDMEKLIAEVRREIIRVFDDENFENQKQALIDRYQRASMGLFEKLDETAKAEGFTLQRTPQGIITIPLRDGKPMSQEEFEDLSDEERKALEEKGRTLQGRIDETLRKVRALDKQAREELAHLERDTALATINPLFEEVAVKYAEFAEIISYLKSVKEDIIKNLSVFRTERREKTDGDSQQILNLAPNVPHEDFFLRYRVNIFVDNRATKGAPVIFETNPTYYNLFGKIEGKAQFGAITTDFTMIKSGAIHRASGGYLVLQAADLFKDPYAWDTLKRTLKNSEARVENIGEQYRTVPTVTLKPEPIPVRVKVILIGTPYIYSLLNAYDEDFRKLFKIKVDFDVEMDRTPENLKRYAAFICHICQNEGLIHFDPTGVARVVDYSSRLAEDKKKLSTRFNEIVEVLYEASAWAAIDGSASVTRDYVDKAIEQKVYRSNRVEEKLFSMIERGEILVDTRGAAVGQINGLSVLDVGDYIFGQPSRITARTYLGDEGVINIEREAKMSGHIHDKAVMILTGYLGERYAKDMPLTISASIAFEQNYGGIEGDSATCAELIALLSSISGIPIRQDLAITGSLNQHGHVQPVGGTTYKIEGFYHACKIKGLTGTQGVVIPCQNIDNLMLKPEVVEAVEQGKFHIYSAETIDDAIEIMTGISAEEFHKKVKASLKKMAETAREFMDEEK</sequence>
<dbReference type="GO" id="GO:0030163">
    <property type="term" value="P:protein catabolic process"/>
    <property type="evidence" value="ECO:0007669"/>
    <property type="project" value="InterPro"/>
</dbReference>
<dbReference type="Pfam" id="PF13654">
    <property type="entry name" value="AAA_32"/>
    <property type="match status" value="1"/>
</dbReference>
<evidence type="ECO:0000259" key="4">
    <source>
        <dbReference type="PROSITE" id="PS51786"/>
    </source>
</evidence>
<gene>
    <name evidence="5" type="ORF">D2962_16465</name>
</gene>
<evidence type="ECO:0000256" key="1">
    <source>
        <dbReference type="ARBA" id="ARBA00022670"/>
    </source>
</evidence>
<dbReference type="GO" id="GO:0005524">
    <property type="term" value="F:ATP binding"/>
    <property type="evidence" value="ECO:0007669"/>
    <property type="project" value="UniProtKB-KW"/>
</dbReference>
<dbReference type="InterPro" id="IPR027065">
    <property type="entry name" value="Lon_Prtase"/>
</dbReference>
<keyword evidence="3" id="KW-0175">Coiled coil</keyword>
<organism evidence="5 6">
    <name type="scientific">Biomaibacter acetigenes</name>
    <dbReference type="NCBI Taxonomy" id="2316383"/>
    <lineage>
        <taxon>Bacteria</taxon>
        <taxon>Bacillati</taxon>
        <taxon>Bacillota</taxon>
        <taxon>Clostridia</taxon>
        <taxon>Thermosediminibacterales</taxon>
        <taxon>Tepidanaerobacteraceae</taxon>
        <taxon>Biomaibacter</taxon>
    </lineage>
</organism>
<evidence type="ECO:0000313" key="6">
    <source>
        <dbReference type="Proteomes" id="UP000280960"/>
    </source>
</evidence>
<dbReference type="InterPro" id="IPR041699">
    <property type="entry name" value="AAA_32"/>
</dbReference>
<dbReference type="Pfam" id="PF05362">
    <property type="entry name" value="Lon_C"/>
    <property type="match status" value="1"/>
</dbReference>
<dbReference type="EC" id="3.4.21.53" evidence="2"/>
<keyword evidence="1 2" id="KW-0645">Protease</keyword>
<feature type="domain" description="Lon proteolytic" evidence="4">
    <location>
        <begin position="569"/>
        <end position="764"/>
    </location>
</feature>
<protein>
    <recommendedName>
        <fullName evidence="2">endopeptidase La</fullName>
        <ecNumber evidence="2">3.4.21.53</ecNumber>
    </recommendedName>
</protein>
<keyword evidence="5" id="KW-0067">ATP-binding</keyword>
<name>A0A3G2R958_9FIRM</name>
<dbReference type="Pfam" id="PF20436">
    <property type="entry name" value="LonB_AAA-LID"/>
    <property type="match status" value="1"/>
</dbReference>
<dbReference type="InterPro" id="IPR014721">
    <property type="entry name" value="Ribsml_uS5_D2-typ_fold_subgr"/>
</dbReference>
<dbReference type="PRINTS" id="PR00830">
    <property type="entry name" value="ENDOLAPTASE"/>
</dbReference>
<dbReference type="InterPro" id="IPR046844">
    <property type="entry name" value="Lon-like_helical"/>
</dbReference>
<evidence type="ECO:0000313" key="5">
    <source>
        <dbReference type="EMBL" id="AYO31976.1"/>
    </source>
</evidence>
<dbReference type="GO" id="GO:0004176">
    <property type="term" value="F:ATP-dependent peptidase activity"/>
    <property type="evidence" value="ECO:0007669"/>
    <property type="project" value="UniProtKB-UniRule"/>
</dbReference>
<keyword evidence="6" id="KW-1185">Reference proteome</keyword>
<dbReference type="InterPro" id="IPR020568">
    <property type="entry name" value="Ribosomal_Su5_D2-typ_SF"/>
</dbReference>
<dbReference type="Gene3D" id="3.30.230.10">
    <property type="match status" value="1"/>
</dbReference>
<evidence type="ECO:0000256" key="3">
    <source>
        <dbReference type="SAM" id="Coils"/>
    </source>
</evidence>
<comment type="catalytic activity">
    <reaction evidence="2">
        <text>Hydrolysis of proteins in presence of ATP.</text>
        <dbReference type="EC" id="3.4.21.53"/>
    </reaction>
</comment>
<dbReference type="KEGG" id="bacg:D2962_16465"/>
<dbReference type="InterPro" id="IPR027417">
    <property type="entry name" value="P-loop_NTPase"/>
</dbReference>
<feature type="coiled-coil region" evidence="3">
    <location>
        <begin position="200"/>
        <end position="238"/>
    </location>
</feature>
<dbReference type="InterPro" id="IPR008269">
    <property type="entry name" value="Lon_proteolytic"/>
</dbReference>
<dbReference type="Gene3D" id="1.10.8.60">
    <property type="match status" value="1"/>
</dbReference>